<dbReference type="SUPFAM" id="SSF141571">
    <property type="entry name" value="Pentapeptide repeat-like"/>
    <property type="match status" value="1"/>
</dbReference>
<sequence length="227" mass="24592">MAQAIRRGGSTSRVRNPAAPKALPALRPADMARDGLEDDAMIRGVQYEGTPFVALTAEAVEVEGCTFDSSRFNGTHLVRSQFSDCRFNTCDFAEVGAQDVSLIRCTVDGSRLTGSSWKSGTFRDVRMESCVIAPGLFRHMKLYAVAFIDCKMVGADFQSAEMHNVRFESCDLTGAQWSNCQVDAVRFERCTLVDVGGGASLKGATVQGPGQMELALSLAREAGIRFE</sequence>
<protein>
    <submittedName>
        <fullName evidence="2">Pentapeptide repeat-containing protein</fullName>
    </submittedName>
</protein>
<feature type="region of interest" description="Disordered" evidence="1">
    <location>
        <begin position="1"/>
        <end position="30"/>
    </location>
</feature>
<reference evidence="2" key="1">
    <citation type="submission" date="2022-06" db="EMBL/GenBank/DDBJ databases">
        <title>WGS of actinobacteria.</title>
        <authorList>
            <person name="Thawai C."/>
        </authorList>
    </citation>
    <scope>NUCLEOTIDE SEQUENCE</scope>
    <source>
        <strain evidence="2">DSM 42010</strain>
    </source>
</reference>
<dbReference type="AlphaFoldDB" id="A0A9X2RW93"/>
<feature type="compositionally biased region" description="Low complexity" evidence="1">
    <location>
        <begin position="17"/>
        <end position="29"/>
    </location>
</feature>
<evidence type="ECO:0000313" key="3">
    <source>
        <dbReference type="Proteomes" id="UP001142400"/>
    </source>
</evidence>
<dbReference type="Pfam" id="PF13599">
    <property type="entry name" value="Pentapeptide_4"/>
    <property type="match status" value="1"/>
</dbReference>
<dbReference type="InterPro" id="IPR001646">
    <property type="entry name" value="5peptide_repeat"/>
</dbReference>
<dbReference type="EMBL" id="JANIIC010000039">
    <property type="protein sequence ID" value="MCQ8833052.1"/>
    <property type="molecule type" value="Genomic_DNA"/>
</dbReference>
<organism evidence="2 3">
    <name type="scientific">Streptomyces malaysiensis subsp. samsunensis</name>
    <dbReference type="NCBI Taxonomy" id="459658"/>
    <lineage>
        <taxon>Bacteria</taxon>
        <taxon>Bacillati</taxon>
        <taxon>Actinomycetota</taxon>
        <taxon>Actinomycetes</taxon>
        <taxon>Kitasatosporales</taxon>
        <taxon>Streptomycetaceae</taxon>
        <taxon>Streptomyces</taxon>
        <taxon>Streptomyces violaceusniger group</taxon>
    </lineage>
</organism>
<dbReference type="RefSeq" id="WP_257633688.1">
    <property type="nucleotide sequence ID" value="NZ_JANIIC010000039.1"/>
</dbReference>
<gene>
    <name evidence="2" type="ORF">NQU54_29360</name>
</gene>
<dbReference type="PANTHER" id="PTHR42999:SF1">
    <property type="entry name" value="PENTAPEPTIDE REPEAT-CONTAINING PROTEIN"/>
    <property type="match status" value="1"/>
</dbReference>
<keyword evidence="3" id="KW-1185">Reference proteome</keyword>
<evidence type="ECO:0000256" key="1">
    <source>
        <dbReference type="SAM" id="MobiDB-lite"/>
    </source>
</evidence>
<proteinExistence type="predicted"/>
<dbReference type="Proteomes" id="UP001142400">
    <property type="component" value="Unassembled WGS sequence"/>
</dbReference>
<evidence type="ECO:0000313" key="2">
    <source>
        <dbReference type="EMBL" id="MCQ8833052.1"/>
    </source>
</evidence>
<dbReference type="InterPro" id="IPR052949">
    <property type="entry name" value="PA_immunity-related"/>
</dbReference>
<comment type="caution">
    <text evidence="2">The sequence shown here is derived from an EMBL/GenBank/DDBJ whole genome shotgun (WGS) entry which is preliminary data.</text>
</comment>
<dbReference type="PANTHER" id="PTHR42999">
    <property type="entry name" value="ANTIBIOTIC RESISTANCE PROTEIN MCBG"/>
    <property type="match status" value="1"/>
</dbReference>
<name>A0A9X2RW93_STRMQ</name>
<dbReference type="Gene3D" id="2.160.20.80">
    <property type="entry name" value="E3 ubiquitin-protein ligase SopA"/>
    <property type="match status" value="1"/>
</dbReference>
<accession>A0A9X2RW93</accession>